<dbReference type="Pfam" id="PF23242">
    <property type="entry name" value="AAA_lid_TRIP13_C"/>
    <property type="match status" value="1"/>
</dbReference>
<keyword evidence="3 5" id="KW-0067">ATP-binding</keyword>
<dbReference type="OrthoDB" id="10042665at2759"/>
<dbReference type="GO" id="GO:0007131">
    <property type="term" value="P:reciprocal meiotic recombination"/>
    <property type="evidence" value="ECO:0007669"/>
    <property type="project" value="TreeGrafter"/>
</dbReference>
<dbReference type="PANTHER" id="PTHR45991">
    <property type="entry name" value="PACHYTENE CHECKPOINT PROTEIN 2"/>
    <property type="match status" value="1"/>
</dbReference>
<accession>A0A8I6RAM0</accession>
<dbReference type="InterPro" id="IPR003960">
    <property type="entry name" value="ATPase_AAA_CS"/>
</dbReference>
<protein>
    <recommendedName>
        <fullName evidence="6">AAA+ ATPase domain-containing protein</fullName>
    </recommendedName>
</protein>
<proteinExistence type="inferred from homology"/>
<dbReference type="GO" id="GO:0005694">
    <property type="term" value="C:chromosome"/>
    <property type="evidence" value="ECO:0007669"/>
    <property type="project" value="TreeGrafter"/>
</dbReference>
<evidence type="ECO:0000259" key="6">
    <source>
        <dbReference type="SMART" id="SM00382"/>
    </source>
</evidence>
<dbReference type="GO" id="GO:0051598">
    <property type="term" value="P:meiotic recombination checkpoint signaling"/>
    <property type="evidence" value="ECO:0007669"/>
    <property type="project" value="TreeGrafter"/>
</dbReference>
<dbReference type="GO" id="GO:0005634">
    <property type="term" value="C:nucleus"/>
    <property type="evidence" value="ECO:0007669"/>
    <property type="project" value="TreeGrafter"/>
</dbReference>
<evidence type="ECO:0000256" key="4">
    <source>
        <dbReference type="ARBA" id="ARBA00023254"/>
    </source>
</evidence>
<dbReference type="GeneID" id="106661431"/>
<dbReference type="InterPro" id="IPR027417">
    <property type="entry name" value="P-loop_NTPase"/>
</dbReference>
<evidence type="ECO:0000256" key="3">
    <source>
        <dbReference type="ARBA" id="ARBA00022840"/>
    </source>
</evidence>
<dbReference type="GO" id="GO:0016887">
    <property type="term" value="F:ATP hydrolysis activity"/>
    <property type="evidence" value="ECO:0007669"/>
    <property type="project" value="InterPro"/>
</dbReference>
<dbReference type="InterPro" id="IPR058249">
    <property type="entry name" value="Pch2_C"/>
</dbReference>
<organism evidence="7 8">
    <name type="scientific">Cimex lectularius</name>
    <name type="common">Bed bug</name>
    <name type="synonym">Acanthia lectularia</name>
    <dbReference type="NCBI Taxonomy" id="79782"/>
    <lineage>
        <taxon>Eukaryota</taxon>
        <taxon>Metazoa</taxon>
        <taxon>Ecdysozoa</taxon>
        <taxon>Arthropoda</taxon>
        <taxon>Hexapoda</taxon>
        <taxon>Insecta</taxon>
        <taxon>Pterygota</taxon>
        <taxon>Neoptera</taxon>
        <taxon>Paraneoptera</taxon>
        <taxon>Hemiptera</taxon>
        <taxon>Heteroptera</taxon>
        <taxon>Panheteroptera</taxon>
        <taxon>Cimicomorpha</taxon>
        <taxon>Cimicidae</taxon>
        <taxon>Cimex</taxon>
    </lineage>
</organism>
<evidence type="ECO:0000256" key="2">
    <source>
        <dbReference type="ARBA" id="ARBA00022741"/>
    </source>
</evidence>
<dbReference type="PANTHER" id="PTHR45991:SF1">
    <property type="entry name" value="PACHYTENE CHECKPOINT PROTEIN 2 HOMOLOG"/>
    <property type="match status" value="1"/>
</dbReference>
<dbReference type="OMA" id="WEGLWES"/>
<keyword evidence="8" id="KW-1185">Reference proteome</keyword>
<keyword evidence="2 5" id="KW-0547">Nucleotide-binding</keyword>
<name>A0A8I6RAM0_CIMLE</name>
<dbReference type="SUPFAM" id="SSF52540">
    <property type="entry name" value="P-loop containing nucleoside triphosphate hydrolases"/>
    <property type="match status" value="1"/>
</dbReference>
<feature type="domain" description="AAA+ ATPase" evidence="6">
    <location>
        <begin position="168"/>
        <end position="320"/>
    </location>
</feature>
<evidence type="ECO:0000256" key="5">
    <source>
        <dbReference type="RuleBase" id="RU003651"/>
    </source>
</evidence>
<evidence type="ECO:0000313" key="7">
    <source>
        <dbReference type="EnsemblMetazoa" id="XP_014240298.1"/>
    </source>
</evidence>
<dbReference type="InterPro" id="IPR001270">
    <property type="entry name" value="ClpA/B"/>
</dbReference>
<dbReference type="Pfam" id="PF00004">
    <property type="entry name" value="AAA"/>
    <property type="match status" value="1"/>
</dbReference>
<evidence type="ECO:0000256" key="1">
    <source>
        <dbReference type="ARBA" id="ARBA00007271"/>
    </source>
</evidence>
<dbReference type="Proteomes" id="UP000494040">
    <property type="component" value="Unassembled WGS sequence"/>
</dbReference>
<dbReference type="SMART" id="SM00382">
    <property type="entry name" value="AAA"/>
    <property type="match status" value="1"/>
</dbReference>
<keyword evidence="4" id="KW-0469">Meiosis</keyword>
<dbReference type="PRINTS" id="PR00300">
    <property type="entry name" value="CLPPROTEASEA"/>
</dbReference>
<reference evidence="7" key="1">
    <citation type="submission" date="2022-01" db="UniProtKB">
        <authorList>
            <consortium name="EnsemblMetazoa"/>
        </authorList>
    </citation>
    <scope>IDENTIFICATION</scope>
</reference>
<dbReference type="GO" id="GO:0005524">
    <property type="term" value="F:ATP binding"/>
    <property type="evidence" value="ECO:0007669"/>
    <property type="project" value="UniProtKB-KW"/>
</dbReference>
<dbReference type="RefSeq" id="XP_014240298.1">
    <property type="nucleotide sequence ID" value="XM_014384812.2"/>
</dbReference>
<dbReference type="FunFam" id="3.40.50.300:FF:001494">
    <property type="entry name" value="Pachytene checkpoint component Pch2"/>
    <property type="match status" value="1"/>
</dbReference>
<dbReference type="CTD" id="41013"/>
<sequence>MISNLNIEVVVKENCPLKNEALISSVKNELNGKIVQLADKITNFDLDVLTQHVEYIRICEFFKCPSNQTESDSSKCQEKKEKDSITLVSDLLKIYFLRLNNEGPQSETISAENDDTLVANFTLLPSSYYDGLWEALIFDSNIKDNLLQYAQAMLRYSKCGVDPTIVSCNRVVLLHGPPGTGKTSLCKALAQKLSIRLSHAFSHAILIDINTHSLFSKYFSESGKLVAKMFDKIRELAFESKTLVCVLVDEVESLTHCRETTRSGSEPSDALRVVNAVLTNLDNLSHFSNVITFTTSNITKAIDRAFVDRADLRVLIPNPSPYGIYSIYYSCLKELVQKGLIIGPLPEKIRDKETFENFSGCDYIEGTKLLIELSKDSYGLSGRTLRKVPLRVHATMIHPEALPLFVNFLKSMFLAVKVIKEEVDKFTDSHITLQ</sequence>
<dbReference type="AlphaFoldDB" id="A0A8I6RAM0"/>
<evidence type="ECO:0000313" key="8">
    <source>
        <dbReference type="Proteomes" id="UP000494040"/>
    </source>
</evidence>
<dbReference type="InterPro" id="IPR003593">
    <property type="entry name" value="AAA+_ATPase"/>
</dbReference>
<dbReference type="Gene3D" id="3.40.50.300">
    <property type="entry name" value="P-loop containing nucleotide triphosphate hydrolases"/>
    <property type="match status" value="1"/>
</dbReference>
<dbReference type="InterPro" id="IPR003959">
    <property type="entry name" value="ATPase_AAA_core"/>
</dbReference>
<dbReference type="KEGG" id="clec:106661431"/>
<comment type="similarity">
    <text evidence="1">Belongs to the AAA ATPase family. PCH2 subfamily.</text>
</comment>
<dbReference type="InterPro" id="IPR044539">
    <property type="entry name" value="Pch2-like"/>
</dbReference>
<dbReference type="EnsemblMetazoa" id="XM_014384812.2">
    <property type="protein sequence ID" value="XP_014240298.1"/>
    <property type="gene ID" value="LOC106661431"/>
</dbReference>
<dbReference type="PROSITE" id="PS00674">
    <property type="entry name" value="AAA"/>
    <property type="match status" value="1"/>
</dbReference>